<comment type="caution">
    <text evidence="7">The sequence shown here is derived from an EMBL/GenBank/DDBJ whole genome shotgun (WGS) entry which is preliminary data.</text>
</comment>
<protein>
    <recommendedName>
        <fullName evidence="4">Small ribosomal subunit protein uS15</fullName>
    </recommendedName>
</protein>
<dbReference type="HAMAP" id="MF_01343_B">
    <property type="entry name" value="Ribosomal_uS15_B"/>
    <property type="match status" value="1"/>
</dbReference>
<dbReference type="FunFam" id="1.10.287.10:FF:000002">
    <property type="entry name" value="30S ribosomal protein S15"/>
    <property type="match status" value="1"/>
</dbReference>
<reference evidence="7 8" key="1">
    <citation type="journal article" date="2016" name="Nat. Commun.">
        <title>Thousands of microbial genomes shed light on interconnected biogeochemical processes in an aquifer system.</title>
        <authorList>
            <person name="Anantharaman K."/>
            <person name="Brown C.T."/>
            <person name="Hug L.A."/>
            <person name="Sharon I."/>
            <person name="Castelle C.J."/>
            <person name="Probst A.J."/>
            <person name="Thomas B.C."/>
            <person name="Singh A."/>
            <person name="Wilkins M.J."/>
            <person name="Karaoz U."/>
            <person name="Brodie E.L."/>
            <person name="Williams K.H."/>
            <person name="Hubbard S.S."/>
            <person name="Banfield J.F."/>
        </authorList>
    </citation>
    <scope>NUCLEOTIDE SEQUENCE [LARGE SCALE GENOMIC DNA]</scope>
</reference>
<dbReference type="InterPro" id="IPR005290">
    <property type="entry name" value="Ribosomal_uS15_bac-type"/>
</dbReference>
<evidence type="ECO:0000256" key="6">
    <source>
        <dbReference type="RuleBase" id="RU004524"/>
    </source>
</evidence>
<keyword evidence="4 6" id="KW-0694">RNA-binding</keyword>
<dbReference type="GO" id="GO:0019843">
    <property type="term" value="F:rRNA binding"/>
    <property type="evidence" value="ECO:0007669"/>
    <property type="project" value="UniProtKB-UniRule"/>
</dbReference>
<dbReference type="GO" id="GO:0022627">
    <property type="term" value="C:cytosolic small ribosomal subunit"/>
    <property type="evidence" value="ECO:0007669"/>
    <property type="project" value="TreeGrafter"/>
</dbReference>
<dbReference type="GO" id="GO:0006412">
    <property type="term" value="P:translation"/>
    <property type="evidence" value="ECO:0007669"/>
    <property type="project" value="UniProtKB-UniRule"/>
</dbReference>
<dbReference type="NCBIfam" id="TIGR00952">
    <property type="entry name" value="S15_bact"/>
    <property type="match status" value="1"/>
</dbReference>
<name>A0A1F5FKU7_9BACT</name>
<dbReference type="PROSITE" id="PS00362">
    <property type="entry name" value="RIBOSOMAL_S15"/>
    <property type="match status" value="1"/>
</dbReference>
<evidence type="ECO:0000256" key="1">
    <source>
        <dbReference type="ARBA" id="ARBA00022980"/>
    </source>
</evidence>
<evidence type="ECO:0000256" key="5">
    <source>
        <dbReference type="RuleBase" id="RU003919"/>
    </source>
</evidence>
<organism evidence="7 8">
    <name type="scientific">Candidatus Collierbacteria bacterium RIFOXYB1_FULL_49_13</name>
    <dbReference type="NCBI Taxonomy" id="1817728"/>
    <lineage>
        <taxon>Bacteria</taxon>
        <taxon>Candidatus Collieribacteriota</taxon>
    </lineage>
</organism>
<dbReference type="Gene3D" id="6.10.250.3130">
    <property type="match status" value="1"/>
</dbReference>
<dbReference type="GO" id="GO:0003735">
    <property type="term" value="F:structural constituent of ribosome"/>
    <property type="evidence" value="ECO:0007669"/>
    <property type="project" value="InterPro"/>
</dbReference>
<dbReference type="Gene3D" id="1.10.287.10">
    <property type="entry name" value="S15/NS1, RNA-binding"/>
    <property type="match status" value="1"/>
</dbReference>
<dbReference type="InterPro" id="IPR000589">
    <property type="entry name" value="Ribosomal_uS15"/>
</dbReference>
<evidence type="ECO:0000256" key="4">
    <source>
        <dbReference type="HAMAP-Rule" id="MF_01343"/>
    </source>
</evidence>
<sequence>MLTNQTKADIIKKFATAKGDTGSPQVQVALLSQQINQLAEHLKLHNKDNHSRRGLLKIVSKRRRLLNYLGKTSPKAYQDLLGKIKIS</sequence>
<keyword evidence="1 4" id="KW-0689">Ribosomal protein</keyword>
<dbReference type="AlphaFoldDB" id="A0A1F5FKU7"/>
<comment type="similarity">
    <text evidence="4 5">Belongs to the universal ribosomal protein uS15 family.</text>
</comment>
<dbReference type="InterPro" id="IPR009068">
    <property type="entry name" value="uS15_NS1_RNA-bd_sf"/>
</dbReference>
<proteinExistence type="inferred from homology"/>
<dbReference type="EMBL" id="MFAM01000001">
    <property type="protein sequence ID" value="OGD80182.1"/>
    <property type="molecule type" value="Genomic_DNA"/>
</dbReference>
<gene>
    <name evidence="4" type="primary">rpsO</name>
    <name evidence="7" type="ORF">A2368_03660</name>
</gene>
<comment type="function">
    <text evidence="4">Forms an intersubunit bridge (bridge B4) with the 23S rRNA of the 50S subunit in the ribosome.</text>
</comment>
<keyword evidence="2 4" id="KW-0687">Ribonucleoprotein</keyword>
<dbReference type="Proteomes" id="UP000176682">
    <property type="component" value="Unassembled WGS sequence"/>
</dbReference>
<dbReference type="CDD" id="cd00353">
    <property type="entry name" value="Ribosomal_S15p_S13e"/>
    <property type="match status" value="1"/>
</dbReference>
<dbReference type="PANTHER" id="PTHR23321">
    <property type="entry name" value="RIBOSOMAL PROTEIN S15, BACTERIAL AND ORGANELLAR"/>
    <property type="match status" value="1"/>
</dbReference>
<comment type="function">
    <text evidence="4 6">One of the primary rRNA binding proteins, it binds directly to 16S rRNA where it helps nucleate assembly of the platform of the 30S subunit by binding and bridging several RNA helices of the 16S rRNA.</text>
</comment>
<dbReference type="SMART" id="SM01387">
    <property type="entry name" value="Ribosomal_S15"/>
    <property type="match status" value="1"/>
</dbReference>
<keyword evidence="4 6" id="KW-0699">rRNA-binding</keyword>
<evidence type="ECO:0000313" key="7">
    <source>
        <dbReference type="EMBL" id="OGD80182.1"/>
    </source>
</evidence>
<accession>A0A1F5FKU7</accession>
<dbReference type="Pfam" id="PF00312">
    <property type="entry name" value="Ribosomal_S15"/>
    <property type="match status" value="1"/>
</dbReference>
<comment type="subunit">
    <text evidence="3 4">Part of the 30S ribosomal subunit. Forms a bridge to the 50S subunit in the 70S ribosome, contacting the 23S rRNA.</text>
</comment>
<evidence type="ECO:0000256" key="3">
    <source>
        <dbReference type="ARBA" id="ARBA00064542"/>
    </source>
</evidence>
<dbReference type="PANTHER" id="PTHR23321:SF26">
    <property type="entry name" value="SMALL RIBOSOMAL SUBUNIT PROTEIN US15M"/>
    <property type="match status" value="1"/>
</dbReference>
<dbReference type="SUPFAM" id="SSF47060">
    <property type="entry name" value="S15/NS1 RNA-binding domain"/>
    <property type="match status" value="1"/>
</dbReference>
<evidence type="ECO:0000256" key="2">
    <source>
        <dbReference type="ARBA" id="ARBA00023274"/>
    </source>
</evidence>
<evidence type="ECO:0000313" key="8">
    <source>
        <dbReference type="Proteomes" id="UP000176682"/>
    </source>
</evidence>